<dbReference type="PIRSF" id="PIRSF000124">
    <property type="entry name" value="UDPglc_GDPman_dh"/>
    <property type="match status" value="1"/>
</dbReference>
<dbReference type="SUPFAM" id="SSF48179">
    <property type="entry name" value="6-phosphogluconate dehydrogenase C-terminal domain-like"/>
    <property type="match status" value="1"/>
</dbReference>
<dbReference type="InterPro" id="IPR014027">
    <property type="entry name" value="UDP-Glc/GDP-Man_DH_C"/>
</dbReference>
<evidence type="ECO:0000256" key="2">
    <source>
        <dbReference type="ARBA" id="ARBA00023027"/>
    </source>
</evidence>
<dbReference type="RefSeq" id="XP_005715646.1">
    <property type="nucleotide sequence ID" value="XM_005715589.1"/>
</dbReference>
<comment type="similarity">
    <text evidence="3">Belongs to the UDP-glucose/GDP-mannose dehydrogenase family.</text>
</comment>
<dbReference type="InterPro" id="IPR028359">
    <property type="entry name" value="UDP_ManNAc/GlcNAc_DH"/>
</dbReference>
<evidence type="ECO:0000256" key="3">
    <source>
        <dbReference type="PIRNR" id="PIRNR000124"/>
    </source>
</evidence>
<reference evidence="6" key="1">
    <citation type="journal article" date="2013" name="Proc. Natl. Acad. Sci. U.S.A.">
        <title>Genome structure and metabolic features in the red seaweed Chondrus crispus shed light on evolution of the Archaeplastida.</title>
        <authorList>
            <person name="Collen J."/>
            <person name="Porcel B."/>
            <person name="Carre W."/>
            <person name="Ball S.G."/>
            <person name="Chaparro C."/>
            <person name="Tonon T."/>
            <person name="Barbeyron T."/>
            <person name="Michel G."/>
            <person name="Noel B."/>
            <person name="Valentin K."/>
            <person name="Elias M."/>
            <person name="Artiguenave F."/>
            <person name="Arun A."/>
            <person name="Aury J.M."/>
            <person name="Barbosa-Neto J.F."/>
            <person name="Bothwell J.H."/>
            <person name="Bouget F.Y."/>
            <person name="Brillet L."/>
            <person name="Cabello-Hurtado F."/>
            <person name="Capella-Gutierrez S."/>
            <person name="Charrier B."/>
            <person name="Cladiere L."/>
            <person name="Cock J.M."/>
            <person name="Coelho S.M."/>
            <person name="Colleoni C."/>
            <person name="Czjzek M."/>
            <person name="Da Silva C."/>
            <person name="Delage L."/>
            <person name="Denoeud F."/>
            <person name="Deschamps P."/>
            <person name="Dittami S.M."/>
            <person name="Gabaldon T."/>
            <person name="Gachon C.M."/>
            <person name="Groisillier A."/>
            <person name="Herve C."/>
            <person name="Jabbari K."/>
            <person name="Katinka M."/>
            <person name="Kloareg B."/>
            <person name="Kowalczyk N."/>
            <person name="Labadie K."/>
            <person name="Leblanc C."/>
            <person name="Lopez P.J."/>
            <person name="McLachlan D.H."/>
            <person name="Meslet-Cladiere L."/>
            <person name="Moustafa A."/>
            <person name="Nehr Z."/>
            <person name="Nyvall Collen P."/>
            <person name="Panaud O."/>
            <person name="Partensky F."/>
            <person name="Poulain J."/>
            <person name="Rensing S.A."/>
            <person name="Rousvoal S."/>
            <person name="Samson G."/>
            <person name="Symeonidi A."/>
            <person name="Weissenbach J."/>
            <person name="Zambounis A."/>
            <person name="Wincker P."/>
            <person name="Boyen C."/>
        </authorList>
    </citation>
    <scope>NUCLEOTIDE SEQUENCE [LARGE SCALE GENOMIC DNA]</scope>
    <source>
        <strain evidence="6">cv. Stackhouse</strain>
    </source>
</reference>
<dbReference type="OrthoDB" id="5059218at2759"/>
<evidence type="ECO:0000259" key="4">
    <source>
        <dbReference type="SMART" id="SM00984"/>
    </source>
</evidence>
<dbReference type="InterPro" id="IPR008927">
    <property type="entry name" value="6-PGluconate_DH-like_C_sf"/>
</dbReference>
<dbReference type="Pfam" id="PF00984">
    <property type="entry name" value="UDPG_MGDP_dh"/>
    <property type="match status" value="1"/>
</dbReference>
<dbReference type="STRING" id="2769.R7QBD6"/>
<dbReference type="PANTHER" id="PTHR43491:SF1">
    <property type="entry name" value="UDP-N-ACETYL-D-MANNOSAMINE DEHYDROGENASE"/>
    <property type="match status" value="1"/>
</dbReference>
<keyword evidence="6" id="KW-1185">Reference proteome</keyword>
<dbReference type="KEGG" id="ccp:CHC_T00004277001"/>
<dbReference type="Pfam" id="PF03721">
    <property type="entry name" value="UDPG_MGDP_dh_N"/>
    <property type="match status" value="1"/>
</dbReference>
<dbReference type="OMA" id="IDPWFIV"/>
<protein>
    <recommendedName>
        <fullName evidence="4">UDP-glucose/GDP-mannose dehydrogenase C-terminal domain-containing protein</fullName>
    </recommendedName>
</protein>
<dbReference type="GO" id="GO:0051287">
    <property type="term" value="F:NAD binding"/>
    <property type="evidence" value="ECO:0007669"/>
    <property type="project" value="InterPro"/>
</dbReference>
<sequence length="452" mass="48620">MGTNAASFKAECFLGLKEKLDSRTATVGVIGLGYVGLPLVHTLHNAEFSVIGYDTDSSKIKKLSSGISYIQHIPLEVAQSLSLSTSFTPTDNFETLKQCDVLILCLPTPVGSHNEPDMSFVLSSAKRIASIMTKGTLVVLESTTYPGATDTDMVEVLNESGLTLGSDYFLAYSPEREDPGNVTMHTHEIPKLLGGVDASSGALAELLYRQGGFLNVVRVSSARVAECAKLLENTYRAVNIALVNELKTVFSSMHVNIWEVLDAAGTKPFGFQRFNPGPGIGGHCIPVDPFYLTWKAKETGAPCGFIELAALVNAKMPGVVVESVQGALNEVCKSVKGSKILLLGIAYKGNVDDIREAPALVIWENLLDLGADVKYHDPFVPVVCPTRKHPRLSGERSVGLDGSADCAGFDAVVLVTNHDRFEEFRFLRGFEGAVIDTRNAIPESLGITIIRA</sequence>
<dbReference type="Proteomes" id="UP000012073">
    <property type="component" value="Unassembled WGS sequence"/>
</dbReference>
<dbReference type="InterPro" id="IPR017476">
    <property type="entry name" value="UDP-Glc/GDP-Man"/>
</dbReference>
<proteinExistence type="inferred from homology"/>
<dbReference type="SUPFAM" id="SSF51735">
    <property type="entry name" value="NAD(P)-binding Rossmann-fold domains"/>
    <property type="match status" value="1"/>
</dbReference>
<dbReference type="GO" id="GO:0016628">
    <property type="term" value="F:oxidoreductase activity, acting on the CH-CH group of donors, NAD or NADP as acceptor"/>
    <property type="evidence" value="ECO:0007669"/>
    <property type="project" value="InterPro"/>
</dbReference>
<dbReference type="GeneID" id="17323390"/>
<dbReference type="Gene3D" id="3.40.50.720">
    <property type="entry name" value="NAD(P)-binding Rossmann-like Domain"/>
    <property type="match status" value="2"/>
</dbReference>
<dbReference type="EMBL" id="HG001749">
    <property type="protein sequence ID" value="CDF35827.1"/>
    <property type="molecule type" value="Genomic_DNA"/>
</dbReference>
<evidence type="ECO:0000313" key="6">
    <source>
        <dbReference type="Proteomes" id="UP000012073"/>
    </source>
</evidence>
<dbReference type="NCBIfam" id="TIGR03026">
    <property type="entry name" value="NDP-sugDHase"/>
    <property type="match status" value="1"/>
</dbReference>
<dbReference type="PIRSF" id="PIRSF500136">
    <property type="entry name" value="UDP_ManNAc_DH"/>
    <property type="match status" value="1"/>
</dbReference>
<organism evidence="5 6">
    <name type="scientific">Chondrus crispus</name>
    <name type="common">Carrageen Irish moss</name>
    <name type="synonym">Polymorpha crispa</name>
    <dbReference type="NCBI Taxonomy" id="2769"/>
    <lineage>
        <taxon>Eukaryota</taxon>
        <taxon>Rhodophyta</taxon>
        <taxon>Florideophyceae</taxon>
        <taxon>Rhodymeniophycidae</taxon>
        <taxon>Gigartinales</taxon>
        <taxon>Gigartinaceae</taxon>
        <taxon>Chondrus</taxon>
    </lineage>
</organism>
<feature type="domain" description="UDP-glucose/GDP-mannose dehydrogenase C-terminal" evidence="4">
    <location>
        <begin position="341"/>
        <end position="443"/>
    </location>
</feature>
<dbReference type="PANTHER" id="PTHR43491">
    <property type="entry name" value="UDP-N-ACETYL-D-MANNOSAMINE DEHYDROGENASE"/>
    <property type="match status" value="1"/>
</dbReference>
<dbReference type="GO" id="GO:0000271">
    <property type="term" value="P:polysaccharide biosynthetic process"/>
    <property type="evidence" value="ECO:0007669"/>
    <property type="project" value="InterPro"/>
</dbReference>
<keyword evidence="2" id="KW-0520">NAD</keyword>
<accession>R7QBD6</accession>
<dbReference type="AlphaFoldDB" id="R7QBD6"/>
<dbReference type="Gramene" id="CDF35827">
    <property type="protein sequence ID" value="CDF35827"/>
    <property type="gene ID" value="CHC_T00004277001"/>
</dbReference>
<dbReference type="SMART" id="SM00984">
    <property type="entry name" value="UDPG_MGDP_dh_C"/>
    <property type="match status" value="1"/>
</dbReference>
<dbReference type="Pfam" id="PF03720">
    <property type="entry name" value="UDPG_MGDP_dh_C"/>
    <property type="match status" value="1"/>
</dbReference>
<dbReference type="InterPro" id="IPR014026">
    <property type="entry name" value="UDP-Glc/GDP-Man_DH_dimer"/>
</dbReference>
<dbReference type="PhylomeDB" id="R7QBD6"/>
<dbReference type="GO" id="GO:0016616">
    <property type="term" value="F:oxidoreductase activity, acting on the CH-OH group of donors, NAD or NADP as acceptor"/>
    <property type="evidence" value="ECO:0007669"/>
    <property type="project" value="InterPro"/>
</dbReference>
<dbReference type="InterPro" id="IPR001732">
    <property type="entry name" value="UDP-Glc/GDP-Man_DH_N"/>
</dbReference>
<evidence type="ECO:0000313" key="5">
    <source>
        <dbReference type="EMBL" id="CDF35827.1"/>
    </source>
</evidence>
<keyword evidence="1" id="KW-0560">Oxidoreductase</keyword>
<dbReference type="InterPro" id="IPR036291">
    <property type="entry name" value="NAD(P)-bd_dom_sf"/>
</dbReference>
<dbReference type="SUPFAM" id="SSF52413">
    <property type="entry name" value="UDP-glucose/GDP-mannose dehydrogenase C-terminal domain"/>
    <property type="match status" value="1"/>
</dbReference>
<gene>
    <name evidence="5" type="ORF">CHC_T00004277001</name>
</gene>
<name>R7QBD6_CHOCR</name>
<dbReference type="InterPro" id="IPR036220">
    <property type="entry name" value="UDP-Glc/GDP-Man_DH_C_sf"/>
</dbReference>
<evidence type="ECO:0000256" key="1">
    <source>
        <dbReference type="ARBA" id="ARBA00023002"/>
    </source>
</evidence>